<dbReference type="OrthoDB" id="5841383at2759"/>
<dbReference type="InterPro" id="IPR055071">
    <property type="entry name" value="RA_PHLPP-like"/>
</dbReference>
<name>A0A3P6Q3T2_9BILA</name>
<dbReference type="GO" id="GO:0046872">
    <property type="term" value="F:metal ion binding"/>
    <property type="evidence" value="ECO:0007669"/>
    <property type="project" value="UniProtKB-KW"/>
</dbReference>
<accession>A0A3P6Q3T2</accession>
<dbReference type="Pfam" id="PF23010">
    <property type="entry name" value="RA_3"/>
    <property type="match status" value="1"/>
</dbReference>
<evidence type="ECO:0000256" key="1">
    <source>
        <dbReference type="ARBA" id="ARBA00022723"/>
    </source>
</evidence>
<sequence length="179" mass="20330">MQSQRKSARLERLTEARKREWLDSGADHGFVRLYAPAGSRSLVYPVTLETTVQDICSVLGFECLYLQVGGSRIRNLTTGARPLELQNEIFTNIGYETVAERMAVGDATHLTHIFISTKINSRCPGRPEQNSGANEILIAWCNVRKGRLLQKWIKRRCTLYNGTIRIEHGKLFQEILLVL</sequence>
<feature type="domain" description="PHLPP-like RA" evidence="2">
    <location>
        <begin position="31"/>
        <end position="114"/>
    </location>
</feature>
<keyword evidence="4" id="KW-1185">Reference proteome</keyword>
<gene>
    <name evidence="3" type="ORF">GPUH_LOCUS4621</name>
</gene>
<evidence type="ECO:0000313" key="3">
    <source>
        <dbReference type="EMBL" id="VDK46266.1"/>
    </source>
</evidence>
<evidence type="ECO:0000259" key="2">
    <source>
        <dbReference type="Pfam" id="PF23010"/>
    </source>
</evidence>
<keyword evidence="1" id="KW-0479">Metal-binding</keyword>
<protein>
    <recommendedName>
        <fullName evidence="2">PHLPP-like RA domain-containing protein</fullName>
    </recommendedName>
</protein>
<reference evidence="3 4" key="1">
    <citation type="submission" date="2018-11" db="EMBL/GenBank/DDBJ databases">
        <authorList>
            <consortium name="Pathogen Informatics"/>
        </authorList>
    </citation>
    <scope>NUCLEOTIDE SEQUENCE [LARGE SCALE GENOMIC DNA]</scope>
</reference>
<proteinExistence type="predicted"/>
<dbReference type="Proteomes" id="UP000271098">
    <property type="component" value="Unassembled WGS sequence"/>
</dbReference>
<dbReference type="EMBL" id="UYRT01008945">
    <property type="protein sequence ID" value="VDK46266.1"/>
    <property type="molecule type" value="Genomic_DNA"/>
</dbReference>
<dbReference type="AlphaFoldDB" id="A0A3P6Q3T2"/>
<evidence type="ECO:0000313" key="4">
    <source>
        <dbReference type="Proteomes" id="UP000271098"/>
    </source>
</evidence>
<organism evidence="3 4">
    <name type="scientific">Gongylonema pulchrum</name>
    <dbReference type="NCBI Taxonomy" id="637853"/>
    <lineage>
        <taxon>Eukaryota</taxon>
        <taxon>Metazoa</taxon>
        <taxon>Ecdysozoa</taxon>
        <taxon>Nematoda</taxon>
        <taxon>Chromadorea</taxon>
        <taxon>Rhabditida</taxon>
        <taxon>Spirurina</taxon>
        <taxon>Spiruromorpha</taxon>
        <taxon>Spiruroidea</taxon>
        <taxon>Gongylonematidae</taxon>
        <taxon>Gongylonema</taxon>
    </lineage>
</organism>